<keyword evidence="2" id="KW-0670">Pyruvate</keyword>
<comment type="caution">
    <text evidence="2">The sequence shown here is derived from an EMBL/GenBank/DDBJ whole genome shotgun (WGS) entry which is preliminary data.</text>
</comment>
<name>A0ABQ5BYX8_9ASTR</name>
<evidence type="ECO:0000256" key="1">
    <source>
        <dbReference type="SAM" id="MobiDB-lite"/>
    </source>
</evidence>
<feature type="region of interest" description="Disordered" evidence="1">
    <location>
        <begin position="238"/>
        <end position="257"/>
    </location>
</feature>
<dbReference type="InterPro" id="IPR004242">
    <property type="entry name" value="Transposase_21"/>
</dbReference>
<keyword evidence="2" id="KW-0808">Transferase</keyword>
<dbReference type="PANTHER" id="PTHR48258">
    <property type="entry name" value="DUF4218 DOMAIN-CONTAINING PROTEIN-RELATED"/>
    <property type="match status" value="1"/>
</dbReference>
<evidence type="ECO:0000313" key="3">
    <source>
        <dbReference type="Proteomes" id="UP001151760"/>
    </source>
</evidence>
<protein>
    <submittedName>
        <fullName evidence="2">Pyruvate kinase, cytosolic isozyme</fullName>
    </submittedName>
</protein>
<sequence>MPNPVDGGAWKKFDMKYPNFAKEPRNVRLGLCADGFNPFGNLSQTYSMWPVILTTYNLPPWLCMKESNFMLTLLIPGPKSPGKDIDVYLRPLIEDLQGTPMSVNACVVDGVRYVVQSRDERRTTQNSGICAPGPDGEMSYGQLQEILEFKYLSFKVALFRVKWFDTRNNGRVKKLTFRNGMTQIIGSDDDISDDEDPLPHDLADSDVEDLINDDDGVEKKIKLKPNFGGVKAARENTEKRTGTKFKGCGGAAKKPPSEIEYDVGNPRAKPSENRLRSIVLPTSKTAVRCIQDPEALRKINAMVRGGKLRGHIPAVVPDDNSVRGCIARSDSGEPAEWRESQPDREDCDYTGLRMVAMTRTFHQAHVAGTIPLKDKTIEGRKAVEKSTHRDLFREPADILFPQLHVLWEETAPQGATNSLTKKYMGPHFSLGMSAGERFAIELPPSNFPSDISAGDMFPQRHYAGENVGNVGLGKHAKCMRSDLSEEMIGDKLSTSSSESLKKLSAMALSVTKWNKDLGAYNHQSDTNYKTGGKRVTC</sequence>
<dbReference type="EMBL" id="BQNB010013723">
    <property type="protein sequence ID" value="GJT19523.1"/>
    <property type="molecule type" value="Genomic_DNA"/>
</dbReference>
<dbReference type="PANTHER" id="PTHR48258:SF14">
    <property type="entry name" value="OS02G0583300 PROTEIN"/>
    <property type="match status" value="1"/>
</dbReference>
<accession>A0ABQ5BYX8</accession>
<keyword evidence="2" id="KW-0418">Kinase</keyword>
<keyword evidence="3" id="KW-1185">Reference proteome</keyword>
<dbReference type="GO" id="GO:0016301">
    <property type="term" value="F:kinase activity"/>
    <property type="evidence" value="ECO:0007669"/>
    <property type="project" value="UniProtKB-KW"/>
</dbReference>
<dbReference type="Pfam" id="PF02992">
    <property type="entry name" value="Transposase_21"/>
    <property type="match status" value="1"/>
</dbReference>
<evidence type="ECO:0000313" key="2">
    <source>
        <dbReference type="EMBL" id="GJT19523.1"/>
    </source>
</evidence>
<reference evidence="2" key="1">
    <citation type="journal article" date="2022" name="Int. J. Mol. Sci.">
        <title>Draft Genome of Tanacetum Coccineum: Genomic Comparison of Closely Related Tanacetum-Family Plants.</title>
        <authorList>
            <person name="Yamashiro T."/>
            <person name="Shiraishi A."/>
            <person name="Nakayama K."/>
            <person name="Satake H."/>
        </authorList>
    </citation>
    <scope>NUCLEOTIDE SEQUENCE</scope>
</reference>
<organism evidence="2 3">
    <name type="scientific">Tanacetum coccineum</name>
    <dbReference type="NCBI Taxonomy" id="301880"/>
    <lineage>
        <taxon>Eukaryota</taxon>
        <taxon>Viridiplantae</taxon>
        <taxon>Streptophyta</taxon>
        <taxon>Embryophyta</taxon>
        <taxon>Tracheophyta</taxon>
        <taxon>Spermatophyta</taxon>
        <taxon>Magnoliopsida</taxon>
        <taxon>eudicotyledons</taxon>
        <taxon>Gunneridae</taxon>
        <taxon>Pentapetalae</taxon>
        <taxon>asterids</taxon>
        <taxon>campanulids</taxon>
        <taxon>Asterales</taxon>
        <taxon>Asteraceae</taxon>
        <taxon>Asteroideae</taxon>
        <taxon>Anthemideae</taxon>
        <taxon>Anthemidinae</taxon>
        <taxon>Tanacetum</taxon>
    </lineage>
</organism>
<dbReference type="Proteomes" id="UP001151760">
    <property type="component" value="Unassembled WGS sequence"/>
</dbReference>
<proteinExistence type="predicted"/>
<gene>
    <name evidence="2" type="ORF">Tco_0878229</name>
</gene>
<reference evidence="2" key="2">
    <citation type="submission" date="2022-01" db="EMBL/GenBank/DDBJ databases">
        <authorList>
            <person name="Yamashiro T."/>
            <person name="Shiraishi A."/>
            <person name="Satake H."/>
            <person name="Nakayama K."/>
        </authorList>
    </citation>
    <scope>NUCLEOTIDE SEQUENCE</scope>
</reference>